<evidence type="ECO:0000313" key="3">
    <source>
        <dbReference type="Proteomes" id="UP000199645"/>
    </source>
</evidence>
<accession>A0A1I2LHY6</accession>
<evidence type="ECO:0000313" key="2">
    <source>
        <dbReference type="EMBL" id="SFF76731.1"/>
    </source>
</evidence>
<dbReference type="GO" id="GO:0043709">
    <property type="term" value="P:cell adhesion involved in single-species biofilm formation"/>
    <property type="evidence" value="ECO:0007669"/>
    <property type="project" value="TreeGrafter"/>
</dbReference>
<dbReference type="PANTHER" id="PTHR45138:SF9">
    <property type="entry name" value="DIGUANYLATE CYCLASE DGCM-RELATED"/>
    <property type="match status" value="1"/>
</dbReference>
<dbReference type="InterPro" id="IPR050469">
    <property type="entry name" value="Diguanylate_Cyclase"/>
</dbReference>
<gene>
    <name evidence="2" type="ORF">SAMN05421541_12134</name>
</gene>
<dbReference type="Gene3D" id="1.25.40.10">
    <property type="entry name" value="Tetratricopeptide repeat domain"/>
    <property type="match status" value="1"/>
</dbReference>
<dbReference type="Pfam" id="PF00990">
    <property type="entry name" value="GGDEF"/>
    <property type="match status" value="1"/>
</dbReference>
<dbReference type="EMBL" id="FONV01000021">
    <property type="protein sequence ID" value="SFF76731.1"/>
    <property type="molecule type" value="Genomic_DNA"/>
</dbReference>
<dbReference type="InterPro" id="IPR011990">
    <property type="entry name" value="TPR-like_helical_dom_sf"/>
</dbReference>
<dbReference type="SUPFAM" id="SSF55073">
    <property type="entry name" value="Nucleotide cyclase"/>
    <property type="match status" value="1"/>
</dbReference>
<organism evidence="2 3">
    <name type="scientific">Actinoplanes philippinensis</name>
    <dbReference type="NCBI Taxonomy" id="35752"/>
    <lineage>
        <taxon>Bacteria</taxon>
        <taxon>Bacillati</taxon>
        <taxon>Actinomycetota</taxon>
        <taxon>Actinomycetes</taxon>
        <taxon>Micromonosporales</taxon>
        <taxon>Micromonosporaceae</taxon>
        <taxon>Actinoplanes</taxon>
    </lineage>
</organism>
<name>A0A1I2LHY6_9ACTN</name>
<dbReference type="GO" id="GO:1902201">
    <property type="term" value="P:negative regulation of bacterial-type flagellum-dependent cell motility"/>
    <property type="evidence" value="ECO:0007669"/>
    <property type="project" value="TreeGrafter"/>
</dbReference>
<dbReference type="CDD" id="cd01949">
    <property type="entry name" value="GGDEF"/>
    <property type="match status" value="1"/>
</dbReference>
<reference evidence="2 3" key="1">
    <citation type="submission" date="2016-10" db="EMBL/GenBank/DDBJ databases">
        <authorList>
            <person name="de Groot N.N."/>
        </authorList>
    </citation>
    <scope>NUCLEOTIDE SEQUENCE [LARGE SCALE GENOMIC DNA]</scope>
    <source>
        <strain evidence="2 3">DSM 43019</strain>
    </source>
</reference>
<dbReference type="InterPro" id="IPR029787">
    <property type="entry name" value="Nucleotide_cyclase"/>
</dbReference>
<dbReference type="InterPro" id="IPR000160">
    <property type="entry name" value="GGDEF_dom"/>
</dbReference>
<dbReference type="Proteomes" id="UP000199645">
    <property type="component" value="Unassembled WGS sequence"/>
</dbReference>
<evidence type="ECO:0000259" key="1">
    <source>
        <dbReference type="PROSITE" id="PS50887"/>
    </source>
</evidence>
<dbReference type="STRING" id="35752.SAMN05421541_12134"/>
<dbReference type="PANTHER" id="PTHR45138">
    <property type="entry name" value="REGULATORY COMPONENTS OF SENSORY TRANSDUCTION SYSTEM"/>
    <property type="match status" value="1"/>
</dbReference>
<dbReference type="SUPFAM" id="SSF48452">
    <property type="entry name" value="TPR-like"/>
    <property type="match status" value="1"/>
</dbReference>
<dbReference type="SMART" id="SM00267">
    <property type="entry name" value="GGDEF"/>
    <property type="match status" value="1"/>
</dbReference>
<keyword evidence="3" id="KW-1185">Reference proteome</keyword>
<protein>
    <submittedName>
        <fullName evidence="2">Diguanylate cyclase (GGDEF) domain-containing protein</fullName>
    </submittedName>
</protein>
<dbReference type="PROSITE" id="PS50887">
    <property type="entry name" value="GGDEF"/>
    <property type="match status" value="1"/>
</dbReference>
<feature type="domain" description="GGDEF" evidence="1">
    <location>
        <begin position="410"/>
        <end position="541"/>
    </location>
</feature>
<dbReference type="GO" id="GO:0052621">
    <property type="term" value="F:diguanylate cyclase activity"/>
    <property type="evidence" value="ECO:0007669"/>
    <property type="project" value="TreeGrafter"/>
</dbReference>
<dbReference type="NCBIfam" id="TIGR00254">
    <property type="entry name" value="GGDEF"/>
    <property type="match status" value="1"/>
</dbReference>
<dbReference type="GO" id="GO:0005886">
    <property type="term" value="C:plasma membrane"/>
    <property type="evidence" value="ECO:0007669"/>
    <property type="project" value="TreeGrafter"/>
</dbReference>
<dbReference type="Gene3D" id="3.30.70.270">
    <property type="match status" value="1"/>
</dbReference>
<sequence length="541" mass="58827">MVIVTGRETSQVTGLRAEPSAVITTPPDQSSTREQLIARLQELELLTPKNFEAVSAPAAVVELQARHHGFDDLVHRAQLILADVAGRRGDLAEQGRVAAAVTLWAEQNGHDVLLARGHRLQAIFYRRLGDSAQALAHAVTGLQHAENLPERLRCSNLITLALLLDLNGQFHEAERRFGEALLIAEKNDDADQALTVINNMAFTAYENEDVDTANDLARQMRTIAADHGIGLDGLYLDTLARIALLQGRPDEAEAALQPVLDDPYGPLLSEADSLPECLLTLVEIYQSTGRAELTGRTLDWAGEVCDKRGLAGVAARVHRARAEWHAEGGRFREAYEEYRLYHARSEALHSAEREARAYAMQAIFEAEEARRASERFQALAYQDALTGLYNRRYADERLAAAVAAARRSGQPLSVAVVDADHFKRINDQLTHAAGDAVLRELGALLNRFVTGSEIAARLGGEEFLLLLPGVGATAAQHRCETLAAMVRTNDWSPLTGTLPVTVSIGVATHTDGPVTPDLLLGRADTSLYAAKHAGRDRVSAA</sequence>
<proteinExistence type="predicted"/>
<dbReference type="AlphaFoldDB" id="A0A1I2LHY6"/>
<dbReference type="InterPro" id="IPR043128">
    <property type="entry name" value="Rev_trsase/Diguanyl_cyclase"/>
</dbReference>
<dbReference type="FunFam" id="3.30.70.270:FF:000001">
    <property type="entry name" value="Diguanylate cyclase domain protein"/>
    <property type="match status" value="1"/>
</dbReference>